<gene>
    <name evidence="9" type="ORF">GOMPHAMPRED_006238</name>
</gene>
<dbReference type="InterPro" id="IPR013320">
    <property type="entry name" value="ConA-like_dom_sf"/>
</dbReference>
<dbReference type="GO" id="GO:0005789">
    <property type="term" value="C:endoplasmic reticulum membrane"/>
    <property type="evidence" value="ECO:0007669"/>
    <property type="project" value="TreeGrafter"/>
</dbReference>
<dbReference type="PROSITE" id="PS51328">
    <property type="entry name" value="L_LECTIN_LIKE"/>
    <property type="match status" value="1"/>
</dbReference>
<organism evidence="9 10">
    <name type="scientific">Gomphillus americanus</name>
    <dbReference type="NCBI Taxonomy" id="1940652"/>
    <lineage>
        <taxon>Eukaryota</taxon>
        <taxon>Fungi</taxon>
        <taxon>Dikarya</taxon>
        <taxon>Ascomycota</taxon>
        <taxon>Pezizomycotina</taxon>
        <taxon>Lecanoromycetes</taxon>
        <taxon>OSLEUM clade</taxon>
        <taxon>Ostropomycetidae</taxon>
        <taxon>Ostropales</taxon>
        <taxon>Graphidaceae</taxon>
        <taxon>Gomphilloideae</taxon>
        <taxon>Gomphillus</taxon>
    </lineage>
</organism>
<dbReference type="InterPro" id="IPR051136">
    <property type="entry name" value="Intracellular_Lectin-GPT"/>
</dbReference>
<comment type="caution">
    <text evidence="9">The sequence shown here is derived from an EMBL/GenBank/DDBJ whole genome shotgun (WGS) entry which is preliminary data.</text>
</comment>
<dbReference type="GO" id="GO:0030134">
    <property type="term" value="C:COPII-coated ER to Golgi transport vesicle"/>
    <property type="evidence" value="ECO:0007669"/>
    <property type="project" value="TreeGrafter"/>
</dbReference>
<protein>
    <recommendedName>
        <fullName evidence="8">L-type lectin-like domain-containing protein</fullName>
    </recommendedName>
</protein>
<evidence type="ECO:0000256" key="7">
    <source>
        <dbReference type="SAM" id="SignalP"/>
    </source>
</evidence>
<dbReference type="GO" id="GO:0006888">
    <property type="term" value="P:endoplasmic reticulum to Golgi vesicle-mediated transport"/>
    <property type="evidence" value="ECO:0007669"/>
    <property type="project" value="TreeGrafter"/>
</dbReference>
<feature type="domain" description="L-type lectin-like" evidence="8">
    <location>
        <begin position="26"/>
        <end position="249"/>
    </location>
</feature>
<keyword evidence="3 7" id="KW-0732">Signal</keyword>
<dbReference type="FunFam" id="2.60.120.200:FF:000095">
    <property type="entry name" value="Lectin family integral membrane protein"/>
    <property type="match status" value="1"/>
</dbReference>
<dbReference type="Gene3D" id="2.60.120.200">
    <property type="match status" value="1"/>
</dbReference>
<name>A0A8H3ETJ9_9LECA</name>
<dbReference type="EMBL" id="CAJPDQ010000004">
    <property type="protein sequence ID" value="CAF9908646.1"/>
    <property type="molecule type" value="Genomic_DNA"/>
</dbReference>
<evidence type="ECO:0000256" key="6">
    <source>
        <dbReference type="SAM" id="Phobius"/>
    </source>
</evidence>
<evidence type="ECO:0000256" key="2">
    <source>
        <dbReference type="ARBA" id="ARBA00022692"/>
    </source>
</evidence>
<feature type="chain" id="PRO_5034088626" description="L-type lectin-like domain-containing protein" evidence="7">
    <location>
        <begin position="19"/>
        <end position="320"/>
    </location>
</feature>
<feature type="signal peptide" evidence="7">
    <location>
        <begin position="1"/>
        <end position="18"/>
    </location>
</feature>
<dbReference type="SUPFAM" id="SSF49899">
    <property type="entry name" value="Concanavalin A-like lectins/glucanases"/>
    <property type="match status" value="1"/>
</dbReference>
<evidence type="ECO:0000256" key="4">
    <source>
        <dbReference type="ARBA" id="ARBA00022989"/>
    </source>
</evidence>
<dbReference type="GO" id="GO:0005537">
    <property type="term" value="F:D-mannose binding"/>
    <property type="evidence" value="ECO:0007669"/>
    <property type="project" value="TreeGrafter"/>
</dbReference>
<feature type="transmembrane region" description="Helical" evidence="6">
    <location>
        <begin position="278"/>
        <end position="300"/>
    </location>
</feature>
<dbReference type="GO" id="GO:0005793">
    <property type="term" value="C:endoplasmic reticulum-Golgi intermediate compartment"/>
    <property type="evidence" value="ECO:0007669"/>
    <property type="project" value="TreeGrafter"/>
</dbReference>
<comment type="subcellular location">
    <subcellularLocation>
        <location evidence="1">Membrane</location>
        <topology evidence="1">Single-pass type I membrane protein</topology>
    </subcellularLocation>
</comment>
<evidence type="ECO:0000256" key="1">
    <source>
        <dbReference type="ARBA" id="ARBA00004479"/>
    </source>
</evidence>
<accession>A0A8H3ETJ9</accession>
<dbReference type="PANTHER" id="PTHR12223">
    <property type="entry name" value="VESICULAR MANNOSE-BINDING LECTIN"/>
    <property type="match status" value="1"/>
</dbReference>
<keyword evidence="10" id="KW-1185">Reference proteome</keyword>
<dbReference type="OrthoDB" id="270293at2759"/>
<reference evidence="9" key="1">
    <citation type="submission" date="2021-03" db="EMBL/GenBank/DDBJ databases">
        <authorList>
            <person name="Tagirdzhanova G."/>
        </authorList>
    </citation>
    <scope>NUCLEOTIDE SEQUENCE</scope>
</reference>
<evidence type="ECO:0000256" key="5">
    <source>
        <dbReference type="ARBA" id="ARBA00023136"/>
    </source>
</evidence>
<dbReference type="Proteomes" id="UP000664169">
    <property type="component" value="Unassembled WGS sequence"/>
</dbReference>
<evidence type="ECO:0000313" key="10">
    <source>
        <dbReference type="Proteomes" id="UP000664169"/>
    </source>
</evidence>
<dbReference type="Pfam" id="PF03388">
    <property type="entry name" value="Lectin_leg-like"/>
    <property type="match status" value="1"/>
</dbReference>
<dbReference type="PANTHER" id="PTHR12223:SF45">
    <property type="entry name" value="RE50040P"/>
    <property type="match status" value="1"/>
</dbReference>
<dbReference type="AlphaFoldDB" id="A0A8H3ETJ9"/>
<evidence type="ECO:0000259" key="8">
    <source>
        <dbReference type="PROSITE" id="PS51328"/>
    </source>
</evidence>
<sequence>MILLTSLFCLLAAWTAFAADDLMIRRINLKTHSIQPPYLDSELQSRWFEYGGDTLVRADRYIRLAGDLPSRSGWLFSKIPLTATNWEIEFEIKIHGKGSLHGDGMALWLTKNRAQPGPVFGHTDKFEGLGLFFDTYKNDRPGVVFPFVMAMLGDGQTSYNKANDGKDQELASCSARGLRGATIPTKGRLTYFSEKSLKLQLQYKNDDSWIDCFETGPIKLPTVYYLGFSAETGELSDNFDVINVQTHNLYYDPNEKPVKVNTESRNNRAFTQTKKSSGWGWMFVKIAFFLVACVVGFVGWQTYNKSKGPVASGQKRTRFD</sequence>
<dbReference type="GO" id="GO:0000139">
    <property type="term" value="C:Golgi membrane"/>
    <property type="evidence" value="ECO:0007669"/>
    <property type="project" value="TreeGrafter"/>
</dbReference>
<evidence type="ECO:0000256" key="3">
    <source>
        <dbReference type="ARBA" id="ARBA00022729"/>
    </source>
</evidence>
<keyword evidence="4 6" id="KW-1133">Transmembrane helix</keyword>
<keyword evidence="2 6" id="KW-0812">Transmembrane</keyword>
<evidence type="ECO:0000313" key="9">
    <source>
        <dbReference type="EMBL" id="CAF9908646.1"/>
    </source>
</evidence>
<proteinExistence type="predicted"/>
<dbReference type="CDD" id="cd07308">
    <property type="entry name" value="lectin_leg-like"/>
    <property type="match status" value="1"/>
</dbReference>
<dbReference type="InterPro" id="IPR005052">
    <property type="entry name" value="Lectin_leg"/>
</dbReference>
<keyword evidence="5 6" id="KW-0472">Membrane</keyword>